<dbReference type="InterPro" id="IPR009241">
    <property type="entry name" value="HigB-like"/>
</dbReference>
<evidence type="ECO:0000313" key="1">
    <source>
        <dbReference type="EMBL" id="QQV75757.1"/>
    </source>
</evidence>
<protein>
    <recommendedName>
        <fullName evidence="3">Addiction module killer protein</fullName>
    </recommendedName>
</protein>
<dbReference type="Pfam" id="PF05973">
    <property type="entry name" value="Gp49"/>
    <property type="match status" value="1"/>
</dbReference>
<dbReference type="PIRSF" id="PIRSF028744">
    <property type="entry name" value="Addict_mod_HI1419"/>
    <property type="match status" value="1"/>
</dbReference>
<proteinExistence type="predicted"/>
<gene>
    <name evidence="1" type="ORF">H6P87_01323</name>
</gene>
<keyword evidence="2" id="KW-1185">Reference proteome</keyword>
<dbReference type="NCBIfam" id="TIGR02683">
    <property type="entry name" value="upstrm_HI1419"/>
    <property type="match status" value="1"/>
</dbReference>
<dbReference type="RefSeq" id="WP_202069473.1">
    <property type="nucleotide sequence ID" value="NZ_CP060138.2"/>
</dbReference>
<evidence type="ECO:0000313" key="2">
    <source>
        <dbReference type="Proteomes" id="UP000595296"/>
    </source>
</evidence>
<name>A0A9E6MJQ3_9RICK</name>
<dbReference type="InterPro" id="IPR014056">
    <property type="entry name" value="TypeIITA-like_toxin_pred"/>
</dbReference>
<dbReference type="Proteomes" id="UP000595296">
    <property type="component" value="Chromosome"/>
</dbReference>
<sequence length="108" mass="13152">MQKTKQIQFFITKNGKSYIKDWLEKLETETHSRILNRLVRLEYGIYGDHKQIKRRLYELRFFFGKGYRIYFTEKDNKIILLLNAGNKDTQSKDIEKALEIIEEVYKRN</sequence>
<organism evidence="1 2">
    <name type="scientific">Rickettsia tillamookensis</name>
    <dbReference type="NCBI Taxonomy" id="2761623"/>
    <lineage>
        <taxon>Bacteria</taxon>
        <taxon>Pseudomonadati</taxon>
        <taxon>Pseudomonadota</taxon>
        <taxon>Alphaproteobacteria</taxon>
        <taxon>Rickettsiales</taxon>
        <taxon>Rickettsiaceae</taxon>
        <taxon>Rickettsieae</taxon>
        <taxon>Rickettsia</taxon>
        <taxon>spotted fever group</taxon>
    </lineage>
</organism>
<evidence type="ECO:0008006" key="3">
    <source>
        <dbReference type="Google" id="ProtNLM"/>
    </source>
</evidence>
<dbReference type="EMBL" id="CP060138">
    <property type="protein sequence ID" value="QQV75757.1"/>
    <property type="molecule type" value="Genomic_DNA"/>
</dbReference>
<dbReference type="PANTHER" id="PTHR41791:SF1">
    <property type="entry name" value="SSL7039 PROTEIN"/>
    <property type="match status" value="1"/>
</dbReference>
<reference evidence="1 2" key="1">
    <citation type="journal article" date="2021" name="Int. J. Syst. Evol. Microbiol.">
        <title>Characterization of a novel transitional group Rickettsia species (Rickettsia tillamookensis sp. nov.) from the western black-legged tick, Ixodes pacificus.</title>
        <authorList>
            <person name="Gauthier D.T."/>
            <person name="Karpathy S.E."/>
            <person name="Grizzard S.L."/>
            <person name="Batra D."/>
            <person name="Rowe L.A."/>
            <person name="Paddock C.D."/>
        </authorList>
    </citation>
    <scope>NUCLEOTIDE SEQUENCE [LARGE SCALE GENOMIC DNA]</scope>
    <source>
        <strain evidence="1 2">Tillamook 23</strain>
    </source>
</reference>
<accession>A0A9E6MJQ3</accession>
<dbReference type="PANTHER" id="PTHR41791">
    <property type="entry name" value="SSL7039 PROTEIN"/>
    <property type="match status" value="1"/>
</dbReference>